<dbReference type="PRINTS" id="PR00411">
    <property type="entry name" value="PNDRDTASEI"/>
</dbReference>
<organism evidence="2 3">
    <name type="scientific">Actinokineospora bangkokensis</name>
    <dbReference type="NCBI Taxonomy" id="1193682"/>
    <lineage>
        <taxon>Bacteria</taxon>
        <taxon>Bacillati</taxon>
        <taxon>Actinomycetota</taxon>
        <taxon>Actinomycetes</taxon>
        <taxon>Pseudonocardiales</taxon>
        <taxon>Pseudonocardiaceae</taxon>
        <taxon>Actinokineospora</taxon>
    </lineage>
</organism>
<dbReference type="InterPro" id="IPR036188">
    <property type="entry name" value="FAD/NAD-bd_sf"/>
</dbReference>
<accession>A0A1Q9LTT5</accession>
<dbReference type="GO" id="GO:0050660">
    <property type="term" value="F:flavin adenine dinucleotide binding"/>
    <property type="evidence" value="ECO:0007669"/>
    <property type="project" value="TreeGrafter"/>
</dbReference>
<dbReference type="InterPro" id="IPR050982">
    <property type="entry name" value="Auxin_biosynth/cation_transpt"/>
</dbReference>
<reference evidence="2 3" key="1">
    <citation type="submission" date="2016-10" db="EMBL/GenBank/DDBJ databases">
        <title>The Draft Genome Sequence of Actinokineospora bangkokensis 44EHWT reveals the biosynthetic pathway of antifungal compounds Thailandins with unusual extender unit butylmalonyl-CoA.</title>
        <authorList>
            <person name="Greule A."/>
            <person name="Intra B."/>
            <person name="Flemming S."/>
            <person name="Rommel M.G."/>
            <person name="Panbangred W."/>
            <person name="Bechthold A."/>
        </authorList>
    </citation>
    <scope>NUCLEOTIDE SEQUENCE [LARGE SCALE GENOMIC DNA]</scope>
    <source>
        <strain evidence="2 3">44EHW</strain>
    </source>
</reference>
<dbReference type="NCBIfam" id="TIGR04046">
    <property type="entry name" value="MSMEG_0569_nitr"/>
    <property type="match status" value="1"/>
</dbReference>
<dbReference type="SUPFAM" id="SSF51971">
    <property type="entry name" value="Nucleotide-binding domain"/>
    <property type="match status" value="1"/>
</dbReference>
<dbReference type="PANTHER" id="PTHR43539">
    <property type="entry name" value="FLAVIN-BINDING MONOOXYGENASE-LIKE PROTEIN (AFU_ORTHOLOGUE AFUA_4G09220)"/>
    <property type="match status" value="1"/>
</dbReference>
<dbReference type="Pfam" id="PF13738">
    <property type="entry name" value="Pyr_redox_3"/>
    <property type="match status" value="1"/>
</dbReference>
<dbReference type="STRING" id="1193682.BJP25_06750"/>
<dbReference type="Gene3D" id="3.50.50.60">
    <property type="entry name" value="FAD/NAD(P)-binding domain"/>
    <property type="match status" value="1"/>
</dbReference>
<evidence type="ECO:0000256" key="1">
    <source>
        <dbReference type="ARBA" id="ARBA00023002"/>
    </source>
</evidence>
<keyword evidence="3" id="KW-1185">Reference proteome</keyword>
<dbReference type="GO" id="GO:0004497">
    <property type="term" value="F:monooxygenase activity"/>
    <property type="evidence" value="ECO:0007669"/>
    <property type="project" value="TreeGrafter"/>
</dbReference>
<proteinExistence type="predicted"/>
<dbReference type="EMBL" id="MKQR01000002">
    <property type="protein sequence ID" value="OLR95438.1"/>
    <property type="molecule type" value="Genomic_DNA"/>
</dbReference>
<dbReference type="SUPFAM" id="SSF51905">
    <property type="entry name" value="FAD/NAD(P)-binding domain"/>
    <property type="match status" value="1"/>
</dbReference>
<gene>
    <name evidence="2" type="ORF">BJP25_06750</name>
</gene>
<dbReference type="OrthoDB" id="9808049at2"/>
<sequence>MSRLVPVPGGDLDGLHRSVVVVGGGQAGLSMSHCLTQRGVDHLVLEKGELANEWRDRRWDSFCLVTPNWQCALPGFPYDGVDPGGFMLRDEIVDYLRRYAESFRPPLVEGVEVTRLRVDGEGRFTVRTPAGTLTADQVVVATGPYQVPLTPRVAERFPDGVAQVHSSAYKNPDQLPGGAVLVVGTGQSGCQIAEDLHLAGRRVHLATGSAPRVARRYRGRDVVDWLEDMGYYRRSIDEFDDADAVRMRANHYVTGRDGGRDIDLRAFAAQGMVLHGRLAGVRDGVVEFGADLRRNLDAADAVSESIKDSCDSWIAKNGIDAPEEARYVPVWEPEHDGPTTVDLAAEGITSVVWCTGFGRDNRWIDLPVFDGRGYPAHHRGETSFPGLYFLGLPWQWTWGSGRFCGVAQDAEHLAEQITRKRLRGNDFEVPWLSGTPVTTYPGADEWIAPRTVA</sequence>
<evidence type="ECO:0000313" key="3">
    <source>
        <dbReference type="Proteomes" id="UP000186040"/>
    </source>
</evidence>
<keyword evidence="1" id="KW-0560">Oxidoreductase</keyword>
<dbReference type="Proteomes" id="UP000186040">
    <property type="component" value="Unassembled WGS sequence"/>
</dbReference>
<name>A0A1Q9LTT5_9PSEU</name>
<evidence type="ECO:0000313" key="2">
    <source>
        <dbReference type="EMBL" id="OLR95438.1"/>
    </source>
</evidence>
<dbReference type="PRINTS" id="PR00368">
    <property type="entry name" value="FADPNR"/>
</dbReference>
<dbReference type="PANTHER" id="PTHR43539:SF78">
    <property type="entry name" value="FLAVIN-CONTAINING MONOOXYGENASE"/>
    <property type="match status" value="1"/>
</dbReference>
<dbReference type="AlphaFoldDB" id="A0A1Q9LTT5"/>
<dbReference type="RefSeq" id="WP_075972880.1">
    <property type="nucleotide sequence ID" value="NZ_MKQR01000002.1"/>
</dbReference>
<protein>
    <submittedName>
        <fullName evidence="2">FAD-dependent oxidoreductase</fullName>
    </submittedName>
</protein>
<comment type="caution">
    <text evidence="2">The sequence shown here is derived from an EMBL/GenBank/DDBJ whole genome shotgun (WGS) entry which is preliminary data.</text>
</comment>
<dbReference type="InterPro" id="IPR024000">
    <property type="entry name" value="CHP04046_FMN-dependent"/>
</dbReference>